<dbReference type="GO" id="GO:0003677">
    <property type="term" value="F:DNA binding"/>
    <property type="evidence" value="ECO:0007669"/>
    <property type="project" value="InterPro"/>
</dbReference>
<reference evidence="4 5" key="1">
    <citation type="submission" date="2018-10" db="EMBL/GenBank/DDBJ databases">
        <title>Isolation, diversity and antibacterial activity of antinobacteria from the wheat rhizosphere soil.</title>
        <authorList>
            <person name="Sun T."/>
        </authorList>
    </citation>
    <scope>NUCLEOTIDE SEQUENCE [LARGE SCALE GENOMIC DNA]</scope>
    <source>
        <strain evidence="4 5">SJ-23</strain>
    </source>
</reference>
<sequence length="109" mass="10551">AAAGASAGGGAGAGASGGAVAGSNAGGGAAASAALTGAERRAAEKEIASIDRRLEKLAAQIAVQHEKLALHDQGDYVGLGVLGDELAALESAVADLETRWIEVSEQLEG</sequence>
<evidence type="ECO:0000313" key="4">
    <source>
        <dbReference type="EMBL" id="RNB49045.1"/>
    </source>
</evidence>
<gene>
    <name evidence="4" type="ORF">EDM22_10150</name>
</gene>
<feature type="region of interest" description="Disordered" evidence="2">
    <location>
        <begin position="1"/>
        <end position="29"/>
    </location>
</feature>
<dbReference type="InterPro" id="IPR032524">
    <property type="entry name" value="ABC_tran_C"/>
</dbReference>
<feature type="coiled-coil region" evidence="1">
    <location>
        <begin position="40"/>
        <end position="99"/>
    </location>
</feature>
<accession>A0A3M8AER6</accession>
<evidence type="ECO:0000259" key="3">
    <source>
        <dbReference type="Pfam" id="PF16326"/>
    </source>
</evidence>
<keyword evidence="4" id="KW-0067">ATP-binding</keyword>
<comment type="caution">
    <text evidence="4">The sequence shown here is derived from an EMBL/GenBank/DDBJ whole genome shotgun (WGS) entry which is preliminary data.</text>
</comment>
<organism evidence="4 5">
    <name type="scientific">Agromyces tardus</name>
    <dbReference type="NCBI Taxonomy" id="2583849"/>
    <lineage>
        <taxon>Bacteria</taxon>
        <taxon>Bacillati</taxon>
        <taxon>Actinomycetota</taxon>
        <taxon>Actinomycetes</taxon>
        <taxon>Micrococcales</taxon>
        <taxon>Microbacteriaceae</taxon>
        <taxon>Agromyces</taxon>
    </lineage>
</organism>
<name>A0A3M8AER6_9MICO</name>
<evidence type="ECO:0000256" key="1">
    <source>
        <dbReference type="SAM" id="Coils"/>
    </source>
</evidence>
<evidence type="ECO:0000256" key="2">
    <source>
        <dbReference type="SAM" id="MobiDB-lite"/>
    </source>
</evidence>
<dbReference type="Proteomes" id="UP000275048">
    <property type="component" value="Unassembled WGS sequence"/>
</dbReference>
<evidence type="ECO:0000313" key="5">
    <source>
        <dbReference type="Proteomes" id="UP000275048"/>
    </source>
</evidence>
<feature type="domain" description="ABC transporter Uup C-terminal" evidence="3">
    <location>
        <begin position="42"/>
        <end position="105"/>
    </location>
</feature>
<keyword evidence="5" id="KW-1185">Reference proteome</keyword>
<dbReference type="Pfam" id="PF16326">
    <property type="entry name" value="ABC_tran_CTD"/>
    <property type="match status" value="1"/>
</dbReference>
<keyword evidence="1" id="KW-0175">Coiled coil</keyword>
<dbReference type="EMBL" id="RHHB01000017">
    <property type="protein sequence ID" value="RNB49045.1"/>
    <property type="molecule type" value="Genomic_DNA"/>
</dbReference>
<proteinExistence type="predicted"/>
<feature type="non-terminal residue" evidence="4">
    <location>
        <position position="1"/>
    </location>
</feature>
<dbReference type="AlphaFoldDB" id="A0A3M8AER6"/>
<keyword evidence="4" id="KW-0547">Nucleotide-binding</keyword>
<protein>
    <submittedName>
        <fullName evidence="4">ABC transporter ATP-binding protein</fullName>
    </submittedName>
</protein>
<dbReference type="GO" id="GO:0005524">
    <property type="term" value="F:ATP binding"/>
    <property type="evidence" value="ECO:0007669"/>
    <property type="project" value="UniProtKB-KW"/>
</dbReference>